<proteinExistence type="inferred from homology"/>
<dbReference type="InterPro" id="IPR003343">
    <property type="entry name" value="Big_2"/>
</dbReference>
<evidence type="ECO:0000256" key="10">
    <source>
        <dbReference type="SAM" id="Phobius"/>
    </source>
</evidence>
<dbReference type="Gene3D" id="2.60.40.1080">
    <property type="match status" value="1"/>
</dbReference>
<sequence length="1910" mass="209189">MTHPVEYRLQGSDGCFSWSWDHHDILSVQPEYNTSSRCSTSARLKSIASFGGRKETAIYATDSRTGIVIRCKVFIDEIVRIQIFHSSVKLDLDGLATLRVRAFDRQENVFSSLVGLQFKWGLMPKEDGEIHRLVHVPLKESPLSDCGGFCGDLDIQIKLEDSGVFSDLFAVKGTEIGREIVSVNLIEPEYELMADEIALTVAEAMSIEPPSPLFVTVGAYVHYSLKVIRQSTPEVIPLPSPHHWWSVVNSSVAQVDSLTGVAHALNLGITTITVEDTRVVDHAQMSSLHVVIPDTLYLYKLPVTAYGDLIDGTSLTLSTVRWYVVVGQQYVVYMKVFSGGIDGHEVYITQSDDVRLQYDESENWVALLVPDTVTANHHWQSPRILKAVSPGLGRLTASLAYRGGRSETIEVLKIVQEVMVCDQVKFDISNMDASSKTIHLPWVVGIYQEVALKATGGCVESSTSYKWYSSDVATVSVSPSGVVQAKKPSQVTIKVVSMYDGLNYDQVDVKVSIPSEMVMLQNFSVETVVGTYLQAAVTLRTSDGSNFYSCDSFSSMVKWNCGSDSFKIFNVMGEARSLIELPDVDGLYSLYDLPCAQINIYASSVGRALLQATLQIERQPYGHPSDGPKVLKASSLIGSYNPLVAQQIGNGNHFGGHSADLPSEGAGIDELYLVPGTNLDIKLFGGPERWDQSVEFVEAVNIFSEVHLRNNGVLVDQESTNNGGVYRVACLTFGNFQLVFSRGNLVGEDHPLPAVEKVELSLICIFPSSITLIANEPVNTLDVIYSASQADRSLERIRASPITVANGCNIRVAVVGIHKSGKVFANCSSLCLKWELSSCKGLAYWESDGLESSRTSWERFLVLQNTSGLCTVRATVIGISDTMINNLYEEASTMLELSENVLTDALRLQLVSSLRIVPEFLLIYFSQHAKVNLTVTGGTCSIEASVNDTRVVEVLQQPPSLECLHLTLAPKGLGTSLITVSDIGVAPPLAASAVVQVADVDWIKIISEDEISLKDGSEKALDISAGIRDGSVFDSSQYAYMDIHIHIEDPILQLVDTHVSSPGVKEIDAPNFVIRAIGLGITSLYVSARKRSGHEILSQHIKVEVYAQPMIHPDDIFLVPGASYALTIQGGPTVGVLLEYASMDEKTAKVHKSSGLLSAISPGATVVRAIFYGSKGSMICEAEGRVRVEIPSSIILNVQSEQLSVGREMPVFPSLTEGNLFSFYELCKNFKWIIEDEKILEFKSNKNSHSDGAPTSSAKETELHSHSDEKDTHYINVVYGRSAGRANVAVSFSCNFLSSGASHSRLYNASASLWVVPEPPLALGLPITWVLPPFYTTSNLLPGSSELYSQWDSFNQKGTVVYSLLRTCGGKNGEIQQDAISINGGKIRTLESDYLGCIQALDRTSGRIEIASCVRVAEVAQIRVITRESSLHIVDLAVGAEHELVIKYYDALGNPFHEAYNAVQFNVETNYPNVLSINKAHGGNGNIHLKALRHGTALIRVSMNKDPHKSDYMMISVGAHLYPHNAVIDLGSHVNFSVDGLDEPVHGRWLSANDSVLSVDVVSGKAHAIQEGATQVIFQSSSLRLQTTVTVQKVKGVLVESPAGTLTNVPFPTNGYYFSVKFRDSSNKFEVIANNKGVPFVCTVDPPFVGYVKPWRDLGTGIWYCLFFPYSPEHLERSMLKNLEETRPDISISISASLIEAGHVSGSSTALFVGGFSILSKGKELLQLNLTPDSNERIISVIGNTDVEVHWKDREQMLVTFIRKRDNGIGGHAVYEVKALKAKRFNDKIVFILPATGQRVELDVHYEPGISGLSSDVIGLIWIAFCSLMSLFFAIWFVSKAPPNTSTASVPATPIITGPVTPDRSSSSGHNVQQSPRTPQPFIEYVRKTIDETPYYKRDARRRINPQHTY</sequence>
<evidence type="ECO:0000259" key="11">
    <source>
        <dbReference type="SMART" id="SM00635"/>
    </source>
</evidence>
<reference evidence="12 13" key="1">
    <citation type="submission" date="2020-06" db="EMBL/GenBank/DDBJ databases">
        <title>Transcriptomic and genomic resources for Thalictrum thalictroides and T. hernandezii: Facilitating candidate gene discovery in an emerging model plant lineage.</title>
        <authorList>
            <person name="Arias T."/>
            <person name="Riano-Pachon D.M."/>
            <person name="Di Stilio V.S."/>
        </authorList>
    </citation>
    <scope>NUCLEOTIDE SEQUENCE [LARGE SCALE GENOMIC DNA]</scope>
    <source>
        <strain evidence="13">cv. WT478/WT964</strain>
        <tissue evidence="12">Leaves</tissue>
    </source>
</reference>
<dbReference type="InterPro" id="IPR008964">
    <property type="entry name" value="Invasin/intimin_cell_adhesion"/>
</dbReference>
<keyword evidence="4" id="KW-0732">Signal</keyword>
<dbReference type="OrthoDB" id="361283at2759"/>
<keyword evidence="8" id="KW-0539">Nucleus</keyword>
<feature type="compositionally biased region" description="Basic and acidic residues" evidence="9">
    <location>
        <begin position="1259"/>
        <end position="1268"/>
    </location>
</feature>
<dbReference type="SUPFAM" id="SSF49373">
    <property type="entry name" value="Invasin/intimin cell-adhesion fragments"/>
    <property type="match status" value="1"/>
</dbReference>
<dbReference type="Pfam" id="PF24427">
    <property type="entry name" value="Ig_GP210_16th"/>
    <property type="match status" value="1"/>
</dbReference>
<evidence type="ECO:0000313" key="13">
    <source>
        <dbReference type="Proteomes" id="UP000554482"/>
    </source>
</evidence>
<evidence type="ECO:0000256" key="6">
    <source>
        <dbReference type="ARBA" id="ARBA00023136"/>
    </source>
</evidence>
<keyword evidence="6 10" id="KW-0472">Membrane</keyword>
<dbReference type="EMBL" id="JABWDY010005057">
    <property type="protein sequence ID" value="KAF5204727.1"/>
    <property type="molecule type" value="Genomic_DNA"/>
</dbReference>
<gene>
    <name evidence="12" type="ORF">FRX31_005687</name>
</gene>
<keyword evidence="3 10" id="KW-0812">Transmembrane</keyword>
<feature type="region of interest" description="Disordered" evidence="9">
    <location>
        <begin position="1245"/>
        <end position="1268"/>
    </location>
</feature>
<evidence type="ECO:0000256" key="4">
    <source>
        <dbReference type="ARBA" id="ARBA00022729"/>
    </source>
</evidence>
<dbReference type="InterPro" id="IPR056233">
    <property type="entry name" value="Ig_GP210_16th"/>
</dbReference>
<feature type="transmembrane region" description="Helical" evidence="10">
    <location>
        <begin position="1817"/>
        <end position="1838"/>
    </location>
</feature>
<dbReference type="GO" id="GO:0031965">
    <property type="term" value="C:nuclear membrane"/>
    <property type="evidence" value="ECO:0007669"/>
    <property type="project" value="UniProtKB-SubCell"/>
</dbReference>
<feature type="compositionally biased region" description="Polar residues" evidence="9">
    <location>
        <begin position="1863"/>
        <end position="1877"/>
    </location>
</feature>
<feature type="region of interest" description="Disordered" evidence="9">
    <location>
        <begin position="1844"/>
        <end position="1878"/>
    </location>
</feature>
<evidence type="ECO:0000256" key="5">
    <source>
        <dbReference type="ARBA" id="ARBA00022989"/>
    </source>
</evidence>
<dbReference type="Pfam" id="PF22969">
    <property type="entry name" value="Ig_NUP210_2nd"/>
    <property type="match status" value="1"/>
</dbReference>
<evidence type="ECO:0000256" key="9">
    <source>
        <dbReference type="SAM" id="MobiDB-lite"/>
    </source>
</evidence>
<dbReference type="Pfam" id="PF22959">
    <property type="entry name" value="Ig_NUP210_15th"/>
    <property type="match status" value="1"/>
</dbReference>
<dbReference type="SMART" id="SM00635">
    <property type="entry name" value="BID_2"/>
    <property type="match status" value="3"/>
</dbReference>
<feature type="domain" description="BIG2" evidence="11">
    <location>
        <begin position="1105"/>
        <end position="1181"/>
    </location>
</feature>
<evidence type="ECO:0000256" key="3">
    <source>
        <dbReference type="ARBA" id="ARBA00022692"/>
    </source>
</evidence>
<keyword evidence="13" id="KW-1185">Reference proteome</keyword>
<evidence type="ECO:0000313" key="12">
    <source>
        <dbReference type="EMBL" id="KAF5204727.1"/>
    </source>
</evidence>
<keyword evidence="5 10" id="KW-1133">Transmembrane helix</keyword>
<name>A0A7J6X6N0_THATH</name>
<comment type="subcellular location">
    <subcellularLocation>
        <location evidence="1">Nucleus membrane</location>
        <topology evidence="1">Single-pass membrane protein</topology>
    </subcellularLocation>
</comment>
<feature type="domain" description="BIG2" evidence="11">
    <location>
        <begin position="1515"/>
        <end position="1590"/>
    </location>
</feature>
<dbReference type="Pfam" id="PF24425">
    <property type="entry name" value="Ig_GP210_15th"/>
    <property type="match status" value="1"/>
</dbReference>
<dbReference type="InterPro" id="IPR055094">
    <property type="entry name" value="NUP210_Ig15"/>
</dbReference>
<evidence type="ECO:0000256" key="1">
    <source>
        <dbReference type="ARBA" id="ARBA00004590"/>
    </source>
</evidence>
<evidence type="ECO:0000256" key="8">
    <source>
        <dbReference type="ARBA" id="ARBA00023242"/>
    </source>
</evidence>
<dbReference type="PANTHER" id="PTHR23019">
    <property type="entry name" value="NUCLEAR PORE MEMBRANE GLYCOPROTEIN GP210-RELATED"/>
    <property type="match status" value="1"/>
</dbReference>
<dbReference type="InterPro" id="IPR055099">
    <property type="entry name" value="Ig_NUP210_7th"/>
</dbReference>
<dbReference type="InterPro" id="IPR055096">
    <property type="entry name" value="Ig_NUP210_1st"/>
</dbReference>
<comment type="caution">
    <text evidence="12">The sequence shown here is derived from an EMBL/GenBank/DDBJ whole genome shotgun (WGS) entry which is preliminary data.</text>
</comment>
<feature type="domain" description="BIG2" evidence="11">
    <location>
        <begin position="432"/>
        <end position="510"/>
    </location>
</feature>
<organism evidence="12 13">
    <name type="scientific">Thalictrum thalictroides</name>
    <name type="common">Rue-anemone</name>
    <name type="synonym">Anemone thalictroides</name>
    <dbReference type="NCBI Taxonomy" id="46969"/>
    <lineage>
        <taxon>Eukaryota</taxon>
        <taxon>Viridiplantae</taxon>
        <taxon>Streptophyta</taxon>
        <taxon>Embryophyta</taxon>
        <taxon>Tracheophyta</taxon>
        <taxon>Spermatophyta</taxon>
        <taxon>Magnoliopsida</taxon>
        <taxon>Ranunculales</taxon>
        <taxon>Ranunculaceae</taxon>
        <taxon>Thalictroideae</taxon>
        <taxon>Thalictrum</taxon>
    </lineage>
</organism>
<dbReference type="Pfam" id="PF22962">
    <property type="entry name" value="Ig_NUP210_7th"/>
    <property type="match status" value="1"/>
</dbReference>
<protein>
    <submittedName>
        <fullName evidence="12">Nuclear pore membrane glycoprotein</fullName>
    </submittedName>
</protein>
<dbReference type="PANTHER" id="PTHR23019:SF0">
    <property type="entry name" value="NUCLEAR PORE MEMBRANE GLYCOPROTEIN 210"/>
    <property type="match status" value="1"/>
</dbReference>
<dbReference type="InterPro" id="IPR045197">
    <property type="entry name" value="NUP210-like"/>
</dbReference>
<dbReference type="InterPro" id="IPR055097">
    <property type="entry name" value="Ig_NUP210_2nd"/>
</dbReference>
<dbReference type="Proteomes" id="UP000554482">
    <property type="component" value="Unassembled WGS sequence"/>
</dbReference>
<evidence type="ECO:0000256" key="2">
    <source>
        <dbReference type="ARBA" id="ARBA00007313"/>
    </source>
</evidence>
<evidence type="ECO:0000256" key="7">
    <source>
        <dbReference type="ARBA" id="ARBA00023180"/>
    </source>
</evidence>
<accession>A0A7J6X6N0</accession>
<keyword evidence="7" id="KW-0325">Glycoprotein</keyword>
<dbReference type="InterPro" id="IPR056232">
    <property type="entry name" value="Ig_GP210_15th"/>
</dbReference>
<comment type="similarity">
    <text evidence="2">Belongs to the NUP210 family.</text>
</comment>
<dbReference type="Pfam" id="PF22967">
    <property type="entry name" value="Ig_NUP210_1st"/>
    <property type="match status" value="1"/>
</dbReference>